<evidence type="ECO:0000256" key="2">
    <source>
        <dbReference type="ARBA" id="ARBA00006577"/>
    </source>
</evidence>
<proteinExistence type="inferred from homology"/>
<comment type="catalytic activity">
    <reaction evidence="1 6">
        <text>[protein]-peptidylproline (omega=180) = [protein]-peptidylproline (omega=0)</text>
        <dbReference type="Rhea" id="RHEA:16237"/>
        <dbReference type="Rhea" id="RHEA-COMP:10747"/>
        <dbReference type="Rhea" id="RHEA-COMP:10748"/>
        <dbReference type="ChEBI" id="CHEBI:83833"/>
        <dbReference type="ChEBI" id="CHEBI:83834"/>
        <dbReference type="EC" id="5.2.1.8"/>
    </reaction>
</comment>
<dbReference type="PROSITE" id="PS51257">
    <property type="entry name" value="PROKAR_LIPOPROTEIN"/>
    <property type="match status" value="1"/>
</dbReference>
<dbReference type="PANTHER" id="PTHR43811">
    <property type="entry name" value="FKBP-TYPE PEPTIDYL-PROLYL CIS-TRANS ISOMERASE FKPA"/>
    <property type="match status" value="1"/>
</dbReference>
<dbReference type="Gene3D" id="3.10.50.40">
    <property type="match status" value="2"/>
</dbReference>
<dbReference type="Pfam" id="PF00254">
    <property type="entry name" value="FKBP_C"/>
    <property type="match status" value="2"/>
</dbReference>
<sequence>MPRIPTIRLAVAVTAVALGVSLAGCTSSAGSSSTPSASASSVSAACVSSGSASDSVKVSGAFDTAPTVSFAAPLKVSTTQRTVVIDGKGAKAKPGSLVDVSFTLYNGTDGKTVTSTGYGAGRASAITVDASQVISGLVKTLNCAQAGTRVVGVLPASEAFGSAGSSSLGIAPNQVIVIVADVVSLVPTKASGQKQPAVDGLPTVKLASDGKPTLVVPKGYAPPATTTIATLIKGKGAVVGATDTVVIQYQGTNLKTGKIFDQTWGRSPYSGAVNGFVPGFTKAIVGQTVGSQVLVLIAPADGYGPQGGNSGAGIGKDDTIAFVVDVLSTETPAAG</sequence>
<keyword evidence="10" id="KW-1185">Reference proteome</keyword>
<dbReference type="RefSeq" id="WP_386738825.1">
    <property type="nucleotide sequence ID" value="NZ_JBHSMG010000001.1"/>
</dbReference>
<evidence type="ECO:0000313" key="10">
    <source>
        <dbReference type="Proteomes" id="UP001596039"/>
    </source>
</evidence>
<comment type="similarity">
    <text evidence="2">Belongs to the FKBP-type PPIase family.</text>
</comment>
<accession>A0ABW0NLP2</accession>
<organism evidence="9 10">
    <name type="scientific">Lysinimonas soli</name>
    <dbReference type="NCBI Taxonomy" id="1074233"/>
    <lineage>
        <taxon>Bacteria</taxon>
        <taxon>Bacillati</taxon>
        <taxon>Actinomycetota</taxon>
        <taxon>Actinomycetes</taxon>
        <taxon>Micrococcales</taxon>
        <taxon>Microbacteriaceae</taxon>
        <taxon>Lysinimonas</taxon>
    </lineage>
</organism>
<feature type="domain" description="PPIase FKBP-type" evidence="8">
    <location>
        <begin position="95"/>
        <end position="186"/>
    </location>
</feature>
<evidence type="ECO:0000256" key="6">
    <source>
        <dbReference type="PROSITE-ProRule" id="PRU00277"/>
    </source>
</evidence>
<evidence type="ECO:0000256" key="4">
    <source>
        <dbReference type="ARBA" id="ARBA00023110"/>
    </source>
</evidence>
<reference evidence="10" key="1">
    <citation type="journal article" date="2019" name="Int. J. Syst. Evol. Microbiol.">
        <title>The Global Catalogue of Microorganisms (GCM) 10K type strain sequencing project: providing services to taxonomists for standard genome sequencing and annotation.</title>
        <authorList>
            <consortium name="The Broad Institute Genomics Platform"/>
            <consortium name="The Broad Institute Genome Sequencing Center for Infectious Disease"/>
            <person name="Wu L."/>
            <person name="Ma J."/>
        </authorList>
    </citation>
    <scope>NUCLEOTIDE SEQUENCE [LARGE SCALE GENOMIC DNA]</scope>
    <source>
        <strain evidence="10">CGMCC 4.6997</strain>
    </source>
</reference>
<dbReference type="InterPro" id="IPR001179">
    <property type="entry name" value="PPIase_FKBP_dom"/>
</dbReference>
<comment type="caution">
    <text evidence="9">The sequence shown here is derived from an EMBL/GenBank/DDBJ whole genome shotgun (WGS) entry which is preliminary data.</text>
</comment>
<dbReference type="EC" id="5.2.1.8" evidence="3 6"/>
<keyword evidence="7" id="KW-0732">Signal</keyword>
<dbReference type="GO" id="GO:0003755">
    <property type="term" value="F:peptidyl-prolyl cis-trans isomerase activity"/>
    <property type="evidence" value="ECO:0007669"/>
    <property type="project" value="UniProtKB-EC"/>
</dbReference>
<name>A0ABW0NLP2_9MICO</name>
<feature type="signal peptide" evidence="7">
    <location>
        <begin position="1"/>
        <end position="23"/>
    </location>
</feature>
<evidence type="ECO:0000256" key="1">
    <source>
        <dbReference type="ARBA" id="ARBA00000971"/>
    </source>
</evidence>
<feature type="chain" id="PRO_5045220729" description="peptidylprolyl isomerase" evidence="7">
    <location>
        <begin position="24"/>
        <end position="335"/>
    </location>
</feature>
<evidence type="ECO:0000256" key="3">
    <source>
        <dbReference type="ARBA" id="ARBA00013194"/>
    </source>
</evidence>
<dbReference type="Proteomes" id="UP001596039">
    <property type="component" value="Unassembled WGS sequence"/>
</dbReference>
<evidence type="ECO:0000313" key="9">
    <source>
        <dbReference type="EMBL" id="MFC5501225.1"/>
    </source>
</evidence>
<dbReference type="EMBL" id="JBHSMG010000001">
    <property type="protein sequence ID" value="MFC5501225.1"/>
    <property type="molecule type" value="Genomic_DNA"/>
</dbReference>
<protein>
    <recommendedName>
        <fullName evidence="3 6">peptidylprolyl isomerase</fullName>
        <ecNumber evidence="3 6">5.2.1.8</ecNumber>
    </recommendedName>
</protein>
<evidence type="ECO:0000256" key="5">
    <source>
        <dbReference type="ARBA" id="ARBA00023235"/>
    </source>
</evidence>
<feature type="domain" description="PPIase FKBP-type" evidence="8">
    <location>
        <begin position="242"/>
        <end position="330"/>
    </location>
</feature>
<dbReference type="PANTHER" id="PTHR43811:SF19">
    <property type="entry name" value="39 KDA FK506-BINDING NUCLEAR PROTEIN"/>
    <property type="match status" value="1"/>
</dbReference>
<keyword evidence="4 6" id="KW-0697">Rotamase</keyword>
<dbReference type="InterPro" id="IPR046357">
    <property type="entry name" value="PPIase_dom_sf"/>
</dbReference>
<gene>
    <name evidence="9" type="ORF">ACFPJ4_03110</name>
</gene>
<dbReference type="SUPFAM" id="SSF54534">
    <property type="entry name" value="FKBP-like"/>
    <property type="match status" value="2"/>
</dbReference>
<evidence type="ECO:0000256" key="7">
    <source>
        <dbReference type="SAM" id="SignalP"/>
    </source>
</evidence>
<evidence type="ECO:0000259" key="8">
    <source>
        <dbReference type="PROSITE" id="PS50059"/>
    </source>
</evidence>
<keyword evidence="5 6" id="KW-0413">Isomerase</keyword>
<dbReference type="PROSITE" id="PS50059">
    <property type="entry name" value="FKBP_PPIASE"/>
    <property type="match status" value="2"/>
</dbReference>